<reference evidence="1 2" key="1">
    <citation type="submission" date="2018-05" db="EMBL/GenBank/DDBJ databases">
        <title>Legionella qingyii sp.nov., whole genome shotgun sequence.</title>
        <authorList>
            <person name="Wu H."/>
            <person name="Zhu Q."/>
            <person name="Hu C."/>
        </authorList>
    </citation>
    <scope>NUCLEOTIDE SEQUENCE [LARGE SCALE GENOMIC DNA]</scope>
    <source>
        <strain evidence="1 2">HEB18</strain>
    </source>
</reference>
<evidence type="ECO:0000313" key="1">
    <source>
        <dbReference type="EMBL" id="PWY56157.1"/>
    </source>
</evidence>
<proteinExistence type="predicted"/>
<protein>
    <submittedName>
        <fullName evidence="1">Uncharacterized protein</fullName>
    </submittedName>
</protein>
<dbReference type="EMBL" id="QHJG01000011">
    <property type="protein sequence ID" value="PWY56157.1"/>
    <property type="molecule type" value="Genomic_DNA"/>
</dbReference>
<dbReference type="AlphaFoldDB" id="A0A317U5T1"/>
<evidence type="ECO:0000313" key="2">
    <source>
        <dbReference type="Proteomes" id="UP000247152"/>
    </source>
</evidence>
<organism evidence="1 2">
    <name type="scientific">Legionella qingyii</name>
    <dbReference type="NCBI Taxonomy" id="2184757"/>
    <lineage>
        <taxon>Bacteria</taxon>
        <taxon>Pseudomonadati</taxon>
        <taxon>Pseudomonadota</taxon>
        <taxon>Gammaproteobacteria</taxon>
        <taxon>Legionellales</taxon>
        <taxon>Legionellaceae</taxon>
        <taxon>Legionella</taxon>
    </lineage>
</organism>
<gene>
    <name evidence="1" type="ORF">DGG96_08420</name>
</gene>
<sequence>MGRVRLEICIIFLGAVTVLSATIDFRSRAVTTSVIDKVVKIYGPVNLARCFEGMRGLILVDRQRASSSVSGLEANLIWANPMPTPDISGFSGHIPVVLFG</sequence>
<dbReference type="Proteomes" id="UP000247152">
    <property type="component" value="Unassembled WGS sequence"/>
</dbReference>
<accession>A0A317U5T1</accession>
<name>A0A317U5T1_9GAMM</name>
<comment type="caution">
    <text evidence="1">The sequence shown here is derived from an EMBL/GenBank/DDBJ whole genome shotgun (WGS) entry which is preliminary data.</text>
</comment>